<sequence length="244" mass="27174">MSLAVALEAGICKPGNVCPERAGSFSYPDILVDAFELQWACRLSQRGAPLGLVYREALGAQRSTLTGYVILAVPLMRHLSKGLDATKRALEDLKASKVYDAQLFLKSLSETGLSHYKKVEGFVDADEWWTFEGNLWDLFLYLSKFDDLFREIVKGYPLSLEGALRLIREGYSKRTLEGLQRFVLSNIIDSLVARKHGYRVALGLNRAAKEGYHSWYIEDKGINPGTAADIIAVSILLALAEEAR</sequence>
<dbReference type="GO" id="GO:0005524">
    <property type="term" value="F:ATP binding"/>
    <property type="evidence" value="ECO:0007669"/>
    <property type="project" value="InterPro"/>
</dbReference>
<proteinExistence type="predicted"/>
<name>A8A8I2_IGNH4</name>
<dbReference type="PANTHER" id="PTHR42280:SF1">
    <property type="entry name" value="CITG FAMILY PROTEIN"/>
    <property type="match status" value="1"/>
</dbReference>
<gene>
    <name evidence="1" type="ordered locus">Igni_0050</name>
</gene>
<organism evidence="1 2">
    <name type="scientific">Ignicoccus hospitalis (strain KIN4/I / DSM 18386 / JCM 14125)</name>
    <dbReference type="NCBI Taxonomy" id="453591"/>
    <lineage>
        <taxon>Archaea</taxon>
        <taxon>Thermoproteota</taxon>
        <taxon>Thermoprotei</taxon>
        <taxon>Desulfurococcales</taxon>
        <taxon>Desulfurococcaceae</taxon>
        <taxon>Ignicoccus</taxon>
    </lineage>
</organism>
<dbReference type="HOGENOM" id="CLU_063627_0_0_2"/>
<dbReference type="RefSeq" id="WP_011998086.1">
    <property type="nucleotide sequence ID" value="NC_009776.1"/>
</dbReference>
<evidence type="ECO:0008006" key="3">
    <source>
        <dbReference type="Google" id="ProtNLM"/>
    </source>
</evidence>
<dbReference type="AlphaFoldDB" id="A8A8I2"/>
<dbReference type="InterPro" id="IPR002736">
    <property type="entry name" value="CitG"/>
</dbReference>
<protein>
    <recommendedName>
        <fullName evidence="3">Triphosphoribosyl-dephospho-CoA protein</fullName>
    </recommendedName>
</protein>
<accession>A8A8I2</accession>
<dbReference type="eggNOG" id="arCOG04238">
    <property type="taxonomic scope" value="Archaea"/>
</dbReference>
<dbReference type="Pfam" id="PF01874">
    <property type="entry name" value="CitG"/>
    <property type="match status" value="1"/>
</dbReference>
<dbReference type="Gene3D" id="1.10.4200.10">
    <property type="entry name" value="Triphosphoribosyl-dephospho-CoA protein"/>
    <property type="match status" value="1"/>
</dbReference>
<dbReference type="Proteomes" id="UP000000262">
    <property type="component" value="Chromosome"/>
</dbReference>
<dbReference type="OrthoDB" id="85890at2157"/>
<dbReference type="PhylomeDB" id="A8A8I2"/>
<dbReference type="STRING" id="453591.Igni_0050"/>
<dbReference type="GO" id="GO:0046917">
    <property type="term" value="F:triphosphoribosyl-dephospho-CoA synthase activity"/>
    <property type="evidence" value="ECO:0007669"/>
    <property type="project" value="InterPro"/>
</dbReference>
<reference evidence="1 2" key="1">
    <citation type="journal article" date="2008" name="Genome Biol.">
        <title>A genomic analysis of the archaeal system Ignicoccus hospitalis-Nanoarchaeum equitans.</title>
        <authorList>
            <person name="Podar M."/>
            <person name="Anderson I."/>
            <person name="Makarova K.S."/>
            <person name="Elkins J.G."/>
            <person name="Ivanova N."/>
            <person name="Wall M.A."/>
            <person name="Lykidis A."/>
            <person name="Mavromatis K."/>
            <person name="Sun H."/>
            <person name="Hudson M.E."/>
            <person name="Chen W."/>
            <person name="Deciu C."/>
            <person name="Hutchison D."/>
            <person name="Eads J.R."/>
            <person name="Anderson A."/>
            <person name="Fernandes F."/>
            <person name="Szeto E."/>
            <person name="Lapidus A."/>
            <person name="Kyrpides N.C."/>
            <person name="Saier M.H.Jr."/>
            <person name="Richardson P.M."/>
            <person name="Rachel R."/>
            <person name="Huber H."/>
            <person name="Eisen J.A."/>
            <person name="Koonin E.V."/>
            <person name="Keller M."/>
            <person name="Stetter K.O."/>
        </authorList>
    </citation>
    <scope>NUCLEOTIDE SEQUENCE [LARGE SCALE GENOMIC DNA]</scope>
    <source>
        <strain evidence="2">KIN4/I / DSM 18386 / JCM 14125</strain>
    </source>
</reference>
<evidence type="ECO:0000313" key="2">
    <source>
        <dbReference type="Proteomes" id="UP000000262"/>
    </source>
</evidence>
<dbReference type="KEGG" id="iho:Igni_0050"/>
<dbReference type="GeneID" id="5561868"/>
<evidence type="ECO:0000313" key="1">
    <source>
        <dbReference type="EMBL" id="ABU81234.1"/>
    </source>
</evidence>
<keyword evidence="2" id="KW-1185">Reference proteome</keyword>
<dbReference type="EMBL" id="CP000816">
    <property type="protein sequence ID" value="ABU81234.1"/>
    <property type="molecule type" value="Genomic_DNA"/>
</dbReference>
<dbReference type="PANTHER" id="PTHR42280">
    <property type="entry name" value="CITG FAMILY PROTEIN"/>
    <property type="match status" value="1"/>
</dbReference>